<proteinExistence type="predicted"/>
<evidence type="ECO:0000313" key="2">
    <source>
        <dbReference type="Proteomes" id="UP000477386"/>
    </source>
</evidence>
<protein>
    <recommendedName>
        <fullName evidence="3">HNH endonuclease</fullName>
    </recommendedName>
</protein>
<keyword evidence="2" id="KW-1185">Reference proteome</keyword>
<name>A0A6M0ILJ8_9BACT</name>
<gene>
    <name evidence="1" type="ORF">GK091_15420</name>
</gene>
<accession>A0A6M0ILJ8</accession>
<dbReference type="AlphaFoldDB" id="A0A6M0ILJ8"/>
<reference evidence="1 2" key="1">
    <citation type="submission" date="2020-02" db="EMBL/GenBank/DDBJ databases">
        <title>Draft genome sequence of two Spirosoma agri KCTC 52727 and Spirosoma terrae KCTC 52035.</title>
        <authorList>
            <person name="Rojas J."/>
            <person name="Ambika Manirajan B."/>
            <person name="Ratering S."/>
            <person name="Suarez C."/>
            <person name="Schnell S."/>
        </authorList>
    </citation>
    <scope>NUCLEOTIDE SEQUENCE [LARGE SCALE GENOMIC DNA]</scope>
    <source>
        <strain evidence="1 2">KCTC 52727</strain>
    </source>
</reference>
<organism evidence="1 2">
    <name type="scientific">Spirosoma agri</name>
    <dbReference type="NCBI Taxonomy" id="1987381"/>
    <lineage>
        <taxon>Bacteria</taxon>
        <taxon>Pseudomonadati</taxon>
        <taxon>Bacteroidota</taxon>
        <taxon>Cytophagia</taxon>
        <taxon>Cytophagales</taxon>
        <taxon>Cytophagaceae</taxon>
        <taxon>Spirosoma</taxon>
    </lineage>
</organism>
<evidence type="ECO:0000313" key="1">
    <source>
        <dbReference type="EMBL" id="NEU68281.1"/>
    </source>
</evidence>
<evidence type="ECO:0008006" key="3">
    <source>
        <dbReference type="Google" id="ProtNLM"/>
    </source>
</evidence>
<comment type="caution">
    <text evidence="1">The sequence shown here is derived from an EMBL/GenBank/DDBJ whole genome shotgun (WGS) entry which is preliminary data.</text>
</comment>
<dbReference type="EMBL" id="JAAGNZ010000001">
    <property type="protein sequence ID" value="NEU68281.1"/>
    <property type="molecule type" value="Genomic_DNA"/>
</dbReference>
<sequence length="137" mass="15699">MPITPDNKARYPRDWKQISQRIRTQRAGNKCEVCGLLNGSRGWRTKDGTFYSVEGFAGEAISPLHEDELCKLVGKRNPITIVLTVAHLDHTPENCADDNLKAMCQQCHNRYDMSHRQANARKTRLDKIFKKQLTLFA</sequence>
<dbReference type="RefSeq" id="WP_164039968.1">
    <property type="nucleotide sequence ID" value="NZ_JAAGNZ010000001.1"/>
</dbReference>
<dbReference type="Proteomes" id="UP000477386">
    <property type="component" value="Unassembled WGS sequence"/>
</dbReference>